<dbReference type="Proteomes" id="UP001157017">
    <property type="component" value="Unassembled WGS sequence"/>
</dbReference>
<evidence type="ECO:0000256" key="1">
    <source>
        <dbReference type="SAM" id="MobiDB-lite"/>
    </source>
</evidence>
<feature type="compositionally biased region" description="Low complexity" evidence="1">
    <location>
        <begin position="196"/>
        <end position="248"/>
    </location>
</feature>
<feature type="region of interest" description="Disordered" evidence="1">
    <location>
        <begin position="186"/>
        <end position="253"/>
    </location>
</feature>
<name>A0ABQ6JEP9_9ACTN</name>
<organism evidence="3 4">
    <name type="scientific">Angustibacter aerolatus</name>
    <dbReference type="NCBI Taxonomy" id="1162965"/>
    <lineage>
        <taxon>Bacteria</taxon>
        <taxon>Bacillati</taxon>
        <taxon>Actinomycetota</taxon>
        <taxon>Actinomycetes</taxon>
        <taxon>Kineosporiales</taxon>
        <taxon>Kineosporiaceae</taxon>
    </lineage>
</organism>
<gene>
    <name evidence="3" type="ORF">GCM10025868_18880</name>
</gene>
<dbReference type="Pfam" id="PF11303">
    <property type="entry name" value="DUF3105"/>
    <property type="match status" value="1"/>
</dbReference>
<keyword evidence="2" id="KW-1133">Transmembrane helix</keyword>
<dbReference type="EMBL" id="BSUZ01000001">
    <property type="protein sequence ID" value="GMA86638.1"/>
    <property type="molecule type" value="Genomic_DNA"/>
</dbReference>
<keyword evidence="2" id="KW-0812">Transmembrane</keyword>
<evidence type="ECO:0000256" key="2">
    <source>
        <dbReference type="SAM" id="Phobius"/>
    </source>
</evidence>
<sequence length="280" mass="30207">MAPSSSASRRDREDRAKKVEEARRKQRAADRRRATIIWGTAVVVVLAIAGAVTFAILREKANTPSLAAVKTYTEKRDHVTTAVTYDVTPPVGGDHNPVWLNCGIYTKAVPNVNAVHSMEHGAVWITYRPDLPAADVKKATDATPDTYAILSPYPDLPAPVVVSAWDHRLRLTGADDPRLAEFIRTYRQGPQTPEPGAACTGGTDGSDTTTTGPAPTTSASPSATPSRRCASPGTSTTPRPPTTATCGRRTTRPGDAPCCPWWRRCWCCSRRWAASRSGGW</sequence>
<evidence type="ECO:0000313" key="3">
    <source>
        <dbReference type="EMBL" id="GMA86638.1"/>
    </source>
</evidence>
<accession>A0ABQ6JEP9</accession>
<keyword evidence="2" id="KW-0472">Membrane</keyword>
<comment type="caution">
    <text evidence="3">The sequence shown here is derived from an EMBL/GenBank/DDBJ whole genome shotgun (WGS) entry which is preliminary data.</text>
</comment>
<feature type="transmembrane region" description="Helical" evidence="2">
    <location>
        <begin position="34"/>
        <end position="57"/>
    </location>
</feature>
<evidence type="ECO:0008006" key="5">
    <source>
        <dbReference type="Google" id="ProtNLM"/>
    </source>
</evidence>
<evidence type="ECO:0000313" key="4">
    <source>
        <dbReference type="Proteomes" id="UP001157017"/>
    </source>
</evidence>
<keyword evidence="4" id="KW-1185">Reference proteome</keyword>
<reference evidence="4" key="1">
    <citation type="journal article" date="2019" name="Int. J. Syst. Evol. Microbiol.">
        <title>The Global Catalogue of Microorganisms (GCM) 10K type strain sequencing project: providing services to taxonomists for standard genome sequencing and annotation.</title>
        <authorList>
            <consortium name="The Broad Institute Genomics Platform"/>
            <consortium name="The Broad Institute Genome Sequencing Center for Infectious Disease"/>
            <person name="Wu L."/>
            <person name="Ma J."/>
        </authorList>
    </citation>
    <scope>NUCLEOTIDE SEQUENCE [LARGE SCALE GENOMIC DNA]</scope>
    <source>
        <strain evidence="4">NBRC 108730</strain>
    </source>
</reference>
<feature type="compositionally biased region" description="Basic and acidic residues" evidence="1">
    <location>
        <begin position="8"/>
        <end position="26"/>
    </location>
</feature>
<dbReference type="InterPro" id="IPR021454">
    <property type="entry name" value="DUF3105"/>
</dbReference>
<feature type="region of interest" description="Disordered" evidence="1">
    <location>
        <begin position="1"/>
        <end position="26"/>
    </location>
</feature>
<proteinExistence type="predicted"/>
<protein>
    <recommendedName>
        <fullName evidence="5">DUF3105 domain-containing protein</fullName>
    </recommendedName>
</protein>